<name>A0A9D2P998_9FIRM</name>
<evidence type="ECO:0000313" key="4">
    <source>
        <dbReference type="Proteomes" id="UP000823883"/>
    </source>
</evidence>
<reference evidence="3" key="1">
    <citation type="journal article" date="2021" name="PeerJ">
        <title>Extensive microbial diversity within the chicken gut microbiome revealed by metagenomics and culture.</title>
        <authorList>
            <person name="Gilroy R."/>
            <person name="Ravi A."/>
            <person name="Getino M."/>
            <person name="Pursley I."/>
            <person name="Horton D.L."/>
            <person name="Alikhan N.F."/>
            <person name="Baker D."/>
            <person name="Gharbi K."/>
            <person name="Hall N."/>
            <person name="Watson M."/>
            <person name="Adriaenssens E.M."/>
            <person name="Foster-Nyarko E."/>
            <person name="Jarju S."/>
            <person name="Secka A."/>
            <person name="Antonio M."/>
            <person name="Oren A."/>
            <person name="Chaudhuri R.R."/>
            <person name="La Ragione R."/>
            <person name="Hildebrand F."/>
            <person name="Pallen M.J."/>
        </authorList>
    </citation>
    <scope>NUCLEOTIDE SEQUENCE</scope>
    <source>
        <strain evidence="3">CHK183-5548</strain>
    </source>
</reference>
<keyword evidence="1 3" id="KW-0378">Hydrolase</keyword>
<dbReference type="InterPro" id="IPR009835">
    <property type="entry name" value="SrtB"/>
</dbReference>
<evidence type="ECO:0000256" key="1">
    <source>
        <dbReference type="ARBA" id="ARBA00022801"/>
    </source>
</evidence>
<dbReference type="Gene3D" id="2.40.260.10">
    <property type="entry name" value="Sortase"/>
    <property type="match status" value="1"/>
</dbReference>
<dbReference type="NCBIfam" id="TIGR03064">
    <property type="entry name" value="sortase_srtB"/>
    <property type="match status" value="1"/>
</dbReference>
<evidence type="ECO:0000313" key="3">
    <source>
        <dbReference type="EMBL" id="HJC46547.1"/>
    </source>
</evidence>
<organism evidence="3 4">
    <name type="scientific">Candidatus Lachnoclostridium pullistercoris</name>
    <dbReference type="NCBI Taxonomy" id="2838632"/>
    <lineage>
        <taxon>Bacteria</taxon>
        <taxon>Bacillati</taxon>
        <taxon>Bacillota</taxon>
        <taxon>Clostridia</taxon>
        <taxon>Lachnospirales</taxon>
        <taxon>Lachnospiraceae</taxon>
    </lineage>
</organism>
<dbReference type="EMBL" id="DWWL01000003">
    <property type="protein sequence ID" value="HJC46547.1"/>
    <property type="molecule type" value="Genomic_DNA"/>
</dbReference>
<accession>A0A9D2P998</accession>
<reference evidence="3" key="2">
    <citation type="submission" date="2021-04" db="EMBL/GenBank/DDBJ databases">
        <authorList>
            <person name="Gilroy R."/>
        </authorList>
    </citation>
    <scope>NUCLEOTIDE SEQUENCE</scope>
    <source>
        <strain evidence="3">CHK183-5548</strain>
    </source>
</reference>
<dbReference type="InterPro" id="IPR023365">
    <property type="entry name" value="Sortase_dom-sf"/>
</dbReference>
<proteinExistence type="predicted"/>
<evidence type="ECO:0000256" key="2">
    <source>
        <dbReference type="PIRSR" id="PIRSR605754-1"/>
    </source>
</evidence>
<feature type="active site" description="Acyl-thioester intermediate" evidence="2">
    <location>
        <position position="228"/>
    </location>
</feature>
<dbReference type="AlphaFoldDB" id="A0A9D2P998"/>
<gene>
    <name evidence="3" type="primary">srtB</name>
    <name evidence="3" type="ORF">IAA04_00655</name>
</gene>
<dbReference type="CDD" id="cd05826">
    <property type="entry name" value="Sortase_B"/>
    <property type="match status" value="1"/>
</dbReference>
<dbReference type="Proteomes" id="UP000823883">
    <property type="component" value="Unassembled WGS sequence"/>
</dbReference>
<dbReference type="EC" id="3.4.22.71" evidence="3"/>
<dbReference type="InterPro" id="IPR005754">
    <property type="entry name" value="Sortase"/>
</dbReference>
<dbReference type="SUPFAM" id="SSF63817">
    <property type="entry name" value="Sortase"/>
    <property type="match status" value="1"/>
</dbReference>
<dbReference type="Pfam" id="PF04203">
    <property type="entry name" value="Sortase"/>
    <property type="match status" value="1"/>
</dbReference>
<dbReference type="GO" id="GO:0016787">
    <property type="term" value="F:hydrolase activity"/>
    <property type="evidence" value="ECO:0007669"/>
    <property type="project" value="UniProtKB-KW"/>
</dbReference>
<comment type="caution">
    <text evidence="3">The sequence shown here is derived from an EMBL/GenBank/DDBJ whole genome shotgun (WGS) entry which is preliminary data.</text>
</comment>
<feature type="active site" description="Proton donor/acceptor" evidence="2">
    <location>
        <position position="136"/>
    </location>
</feature>
<sequence>MEMAARAARFGDKLLSIFAALLIFIMLAYGGYSLWDNYMINHSAFLGSDLLKYKPVDSGGTGENLSLEDLMLVNEDTRGWITIDNTHVDYPVVQGEDDMEYVNKDVFGDFSLSGAIFLSYLNKPDFSDSYSLLYGHHMDNGGMFGDVIEFTDAEYFAKRETGTLYLPHKTYKIRLFACMEVDAYDRLVYSHGDGCDMQALLNYLKTDATNYRDIGVTADDKIIGLSTCVDATTNGRVVLFGRLEE</sequence>
<protein>
    <submittedName>
        <fullName evidence="3">Class B sortase</fullName>
        <ecNumber evidence="3">3.4.22.71</ecNumber>
    </submittedName>
</protein>